<organism evidence="1 2">
    <name type="scientific">Paratrimastix pyriformis</name>
    <dbReference type="NCBI Taxonomy" id="342808"/>
    <lineage>
        <taxon>Eukaryota</taxon>
        <taxon>Metamonada</taxon>
        <taxon>Preaxostyla</taxon>
        <taxon>Paratrimastigidae</taxon>
        <taxon>Paratrimastix</taxon>
    </lineage>
</organism>
<protein>
    <submittedName>
        <fullName evidence="1">Uncharacterized protein</fullName>
    </submittedName>
</protein>
<name>A0ABQ8UVQ6_9EUKA</name>
<keyword evidence="2" id="KW-1185">Reference proteome</keyword>
<comment type="caution">
    <text evidence="1">The sequence shown here is derived from an EMBL/GenBank/DDBJ whole genome shotgun (WGS) entry which is preliminary data.</text>
</comment>
<sequence length="158" mass="17811">MSYTFLYDFLPADLQALPFNKEVVKLPRFQEAFPDYVDALTLLAIGSPTTRGESHGSLLTFLQVLRVFRTCPCTCPHGKAENSLTCFFSFQSFSFEFTKFRGDGPARERTGSLWTRELSFCVTLVHDVVDFDNSKSRGRMCVRETVSAVLELGLRAST</sequence>
<gene>
    <name evidence="1" type="ORF">PAPYR_1151</name>
</gene>
<evidence type="ECO:0000313" key="2">
    <source>
        <dbReference type="Proteomes" id="UP001141327"/>
    </source>
</evidence>
<evidence type="ECO:0000313" key="1">
    <source>
        <dbReference type="EMBL" id="KAJ4462498.1"/>
    </source>
</evidence>
<accession>A0ABQ8UVQ6</accession>
<dbReference type="Proteomes" id="UP001141327">
    <property type="component" value="Unassembled WGS sequence"/>
</dbReference>
<proteinExistence type="predicted"/>
<reference evidence="1" key="1">
    <citation type="journal article" date="2022" name="bioRxiv">
        <title>Genomics of Preaxostyla Flagellates Illuminates Evolutionary Transitions and the Path Towards Mitochondrial Loss.</title>
        <authorList>
            <person name="Novak L.V.F."/>
            <person name="Treitli S.C."/>
            <person name="Pyrih J."/>
            <person name="Halakuc P."/>
            <person name="Pipaliya S.V."/>
            <person name="Vacek V."/>
            <person name="Brzon O."/>
            <person name="Soukal P."/>
            <person name="Eme L."/>
            <person name="Dacks J.B."/>
            <person name="Karnkowska A."/>
            <person name="Elias M."/>
            <person name="Hampl V."/>
        </authorList>
    </citation>
    <scope>NUCLEOTIDE SEQUENCE</scope>
    <source>
        <strain evidence="1">RCP-MX</strain>
    </source>
</reference>
<dbReference type="EMBL" id="JAPMOS010000003">
    <property type="protein sequence ID" value="KAJ4462498.1"/>
    <property type="molecule type" value="Genomic_DNA"/>
</dbReference>